<evidence type="ECO:0000313" key="2">
    <source>
        <dbReference type="Proteomes" id="UP000248553"/>
    </source>
</evidence>
<name>A0A328BQI1_9BACT</name>
<accession>A0A328BQI1</accession>
<sequence>MILREAQRAFENKCELPLHVTVDFSPAITQKGIQRQQVGQQLADIIWQSVESVKDQPGNQDQFYIQIERQHDAYFHDIGVFYLNRITDACWSPITSFWVPAAPIDSIQEIIRRKSQNVPGYLSGCDEVWLLILETGSPSSYFDHYEQLRESTFDSAFSRTLVGRISHAEIVELKSEAQ</sequence>
<proteinExistence type="predicted"/>
<keyword evidence="2" id="KW-1185">Reference proteome</keyword>
<dbReference type="AlphaFoldDB" id="A0A328BQI1"/>
<comment type="caution">
    <text evidence="1">The sequence shown here is derived from an EMBL/GenBank/DDBJ whole genome shotgun (WGS) entry which is preliminary data.</text>
</comment>
<dbReference type="Proteomes" id="UP000248553">
    <property type="component" value="Unassembled WGS sequence"/>
</dbReference>
<gene>
    <name evidence="1" type="ORF">DLM85_01215</name>
</gene>
<protein>
    <submittedName>
        <fullName evidence="1">Uncharacterized protein</fullName>
    </submittedName>
</protein>
<organism evidence="1 2">
    <name type="scientific">Hymenobacter edaphi</name>
    <dbReference type="NCBI Taxonomy" id="2211146"/>
    <lineage>
        <taxon>Bacteria</taxon>
        <taxon>Pseudomonadati</taxon>
        <taxon>Bacteroidota</taxon>
        <taxon>Cytophagia</taxon>
        <taxon>Cytophagales</taxon>
        <taxon>Hymenobacteraceae</taxon>
        <taxon>Hymenobacter</taxon>
    </lineage>
</organism>
<evidence type="ECO:0000313" key="1">
    <source>
        <dbReference type="EMBL" id="RAK69512.1"/>
    </source>
</evidence>
<dbReference type="EMBL" id="QHKM01000001">
    <property type="protein sequence ID" value="RAK69512.1"/>
    <property type="molecule type" value="Genomic_DNA"/>
</dbReference>
<reference evidence="2" key="1">
    <citation type="submission" date="2018-05" db="EMBL/GenBank/DDBJ databases">
        <authorList>
            <person name="Nie L."/>
        </authorList>
    </citation>
    <scope>NUCLEOTIDE SEQUENCE [LARGE SCALE GENOMIC DNA]</scope>
    <source>
        <strain evidence="2">NL</strain>
    </source>
</reference>